<dbReference type="InterPro" id="IPR009683">
    <property type="entry name" value="Extensin-like_C"/>
</dbReference>
<organism evidence="2 3">
    <name type="scientific">Roseomonas gilardii</name>
    <dbReference type="NCBI Taxonomy" id="257708"/>
    <lineage>
        <taxon>Bacteria</taxon>
        <taxon>Pseudomonadati</taxon>
        <taxon>Pseudomonadota</taxon>
        <taxon>Alphaproteobacteria</taxon>
        <taxon>Acetobacterales</taxon>
        <taxon>Roseomonadaceae</taxon>
        <taxon>Roseomonas</taxon>
    </lineage>
</organism>
<accession>A0ABU3MEJ7</accession>
<proteinExistence type="predicted"/>
<comment type="caution">
    <text evidence="2">The sequence shown here is derived from an EMBL/GenBank/DDBJ whole genome shotgun (WGS) entry which is preliminary data.</text>
</comment>
<evidence type="ECO:0000259" key="1">
    <source>
        <dbReference type="Pfam" id="PF06904"/>
    </source>
</evidence>
<reference evidence="2 3" key="1">
    <citation type="journal article" date="2019" name="Microb. Pathog.">
        <title>Comparison of VITEK 2, MALDI-TOF MS, 16S rRNA gene sequencing, and whole-genome sequencing for identification of Roseomonas mucosa.</title>
        <authorList>
            <person name="Rudolph W.W."/>
            <person name="Gunzer F."/>
            <person name="Trauth M."/>
            <person name="Bunk B."/>
            <person name="Bigge R."/>
            <person name="Schrottner P."/>
        </authorList>
    </citation>
    <scope>NUCLEOTIDE SEQUENCE [LARGE SCALE GENOMIC DNA]</scope>
    <source>
        <strain evidence="2 3">DSM 103800</strain>
    </source>
</reference>
<feature type="domain" description="Extensin-like C-terminal" evidence="1">
    <location>
        <begin position="62"/>
        <end position="235"/>
    </location>
</feature>
<keyword evidence="3" id="KW-1185">Reference proteome</keyword>
<gene>
    <name evidence="2" type="ORF">RQ831_08225</name>
</gene>
<sequence>MSMRVKRALLLLLLPLALLGAALGGFLRLPPAWDPFAPLDLRATPNPMSRFKLAQMKWQPDRCFAAFEAAGIPVRRVADQPSDEGCEILEALRLDFGPALAPAAPMATCALGASWAIYVNAVLQPVAREHLGQEVVRIRQFGTYACRAVRGGRGDGTRRSQHATANALDVAGFVLADGREVSLARDWDDPGPRGAFLHAARDGACRVFDAVLGPEYNALHRDHFHLDRGPWRACR</sequence>
<dbReference type="Proteomes" id="UP001258945">
    <property type="component" value="Unassembled WGS sequence"/>
</dbReference>
<evidence type="ECO:0000313" key="3">
    <source>
        <dbReference type="Proteomes" id="UP001258945"/>
    </source>
</evidence>
<name>A0ABU3MEJ7_9PROT</name>
<evidence type="ECO:0000313" key="2">
    <source>
        <dbReference type="EMBL" id="MDT8331040.1"/>
    </source>
</evidence>
<dbReference type="RefSeq" id="WP_314281789.1">
    <property type="nucleotide sequence ID" value="NZ_JAVVDO010000010.1"/>
</dbReference>
<dbReference type="Pfam" id="PF06904">
    <property type="entry name" value="Extensin-like_C"/>
    <property type="match status" value="1"/>
</dbReference>
<protein>
    <submittedName>
        <fullName evidence="2">Extensin family protein</fullName>
    </submittedName>
</protein>
<dbReference type="EMBL" id="JAVVDO010000010">
    <property type="protein sequence ID" value="MDT8331040.1"/>
    <property type="molecule type" value="Genomic_DNA"/>
</dbReference>